<dbReference type="Pfam" id="PF00404">
    <property type="entry name" value="Dockerin_1"/>
    <property type="match status" value="1"/>
</dbReference>
<organism evidence="2 3">
    <name type="scientific">Posidoniimonas polymericola</name>
    <dbReference type="NCBI Taxonomy" id="2528002"/>
    <lineage>
        <taxon>Bacteria</taxon>
        <taxon>Pseudomonadati</taxon>
        <taxon>Planctomycetota</taxon>
        <taxon>Planctomycetia</taxon>
        <taxon>Pirellulales</taxon>
        <taxon>Lacipirellulaceae</taxon>
        <taxon>Posidoniimonas</taxon>
    </lineage>
</organism>
<dbReference type="GO" id="GO:0000272">
    <property type="term" value="P:polysaccharide catabolic process"/>
    <property type="evidence" value="ECO:0007669"/>
    <property type="project" value="InterPro"/>
</dbReference>
<evidence type="ECO:0000313" key="3">
    <source>
        <dbReference type="Proteomes" id="UP000318478"/>
    </source>
</evidence>
<name>A0A5C5YQM8_9BACT</name>
<accession>A0A5C5YQM8</accession>
<keyword evidence="3" id="KW-1185">Reference proteome</keyword>
<dbReference type="SUPFAM" id="SSF63446">
    <property type="entry name" value="Type I dockerin domain"/>
    <property type="match status" value="2"/>
</dbReference>
<protein>
    <recommendedName>
        <fullName evidence="4">Dockerin domain-containing protein</fullName>
    </recommendedName>
</protein>
<dbReference type="Proteomes" id="UP000318478">
    <property type="component" value="Unassembled WGS sequence"/>
</dbReference>
<comment type="caution">
    <text evidence="2">The sequence shown here is derived from an EMBL/GenBank/DDBJ whole genome shotgun (WGS) entry which is preliminary data.</text>
</comment>
<dbReference type="AlphaFoldDB" id="A0A5C5YQM8"/>
<dbReference type="GO" id="GO:0004553">
    <property type="term" value="F:hydrolase activity, hydrolyzing O-glycosyl compounds"/>
    <property type="evidence" value="ECO:0007669"/>
    <property type="project" value="InterPro"/>
</dbReference>
<evidence type="ECO:0008006" key="4">
    <source>
        <dbReference type="Google" id="ProtNLM"/>
    </source>
</evidence>
<dbReference type="InterPro" id="IPR018247">
    <property type="entry name" value="EF_Hand_1_Ca_BS"/>
</dbReference>
<dbReference type="EMBL" id="SJPO01000004">
    <property type="protein sequence ID" value="TWT77262.1"/>
    <property type="molecule type" value="Genomic_DNA"/>
</dbReference>
<evidence type="ECO:0000313" key="2">
    <source>
        <dbReference type="EMBL" id="TWT77262.1"/>
    </source>
</evidence>
<reference evidence="2 3" key="1">
    <citation type="submission" date="2019-02" db="EMBL/GenBank/DDBJ databases">
        <title>Deep-cultivation of Planctomycetes and their phenomic and genomic characterization uncovers novel biology.</title>
        <authorList>
            <person name="Wiegand S."/>
            <person name="Jogler M."/>
            <person name="Boedeker C."/>
            <person name="Pinto D."/>
            <person name="Vollmers J."/>
            <person name="Rivas-Marin E."/>
            <person name="Kohn T."/>
            <person name="Peeters S.H."/>
            <person name="Heuer A."/>
            <person name="Rast P."/>
            <person name="Oberbeckmann S."/>
            <person name="Bunk B."/>
            <person name="Jeske O."/>
            <person name="Meyerdierks A."/>
            <person name="Storesund J.E."/>
            <person name="Kallscheuer N."/>
            <person name="Luecker S."/>
            <person name="Lage O.M."/>
            <person name="Pohl T."/>
            <person name="Merkel B.J."/>
            <person name="Hornburger P."/>
            <person name="Mueller R.-W."/>
            <person name="Bruemmer F."/>
            <person name="Labrenz M."/>
            <person name="Spormann A.M."/>
            <person name="Op Den Camp H."/>
            <person name="Overmann J."/>
            <person name="Amann R."/>
            <person name="Jetten M.S.M."/>
            <person name="Mascher T."/>
            <person name="Medema M.H."/>
            <person name="Devos D.P."/>
            <person name="Kaster A.-K."/>
            <person name="Ovreas L."/>
            <person name="Rohde M."/>
            <person name="Galperin M.Y."/>
            <person name="Jogler C."/>
        </authorList>
    </citation>
    <scope>NUCLEOTIDE SEQUENCE [LARGE SCALE GENOMIC DNA]</scope>
    <source>
        <strain evidence="2 3">Pla123a</strain>
    </source>
</reference>
<dbReference type="PROSITE" id="PS00018">
    <property type="entry name" value="EF_HAND_1"/>
    <property type="match status" value="2"/>
</dbReference>
<gene>
    <name evidence="2" type="ORF">Pla123a_19190</name>
</gene>
<dbReference type="Gene3D" id="1.10.1330.10">
    <property type="entry name" value="Dockerin domain"/>
    <property type="match status" value="2"/>
</dbReference>
<dbReference type="CDD" id="cd14256">
    <property type="entry name" value="Dockerin_I"/>
    <property type="match status" value="1"/>
</dbReference>
<evidence type="ECO:0000256" key="1">
    <source>
        <dbReference type="SAM" id="MobiDB-lite"/>
    </source>
</evidence>
<proteinExistence type="predicted"/>
<dbReference type="InterPro" id="IPR002105">
    <property type="entry name" value="Dockerin_1_rpt"/>
</dbReference>
<feature type="region of interest" description="Disordered" evidence="1">
    <location>
        <begin position="71"/>
        <end position="90"/>
    </location>
</feature>
<sequence length="1008" mass="102467">MQLFGSRRNRLQAAVVAALALIFIGGQASAVVLFSDTFDRSDNRNIDAELTGITNNTGTTLGVDGVYSQPFLDPANDPGPQDGDATNGGGAQILNSNLQLAVGAGTSNAYVNHNFTNSDILTAGAFSVSLDVLDGYGGTSAGQGAAFGIGMTQADADTAGDANGAGSGGPTFSDAFNPDSTPVGDFWVGIRGDSTIAWGDGDSIQSAPVGNKFGTVSANFGVSDFSAGSVVTYEVFFDGVNVGVGSFQWSNDNANFIGLDGRTGNALSLDNFTVETSTPPVVPSLTIDRATGNITLTNETAQPLSMIVYSITSQNGGFDRDAWATIESQGIDADDDWITLTDTTGPVLTDISEGTVGSYALGASGSANDSINFGDAWIPGPAEDVQLELRDVNGNDVPVVVQYVGDPIQAGDYNGNGTIDAGDWPTIRDNLVSDVSSLTPFEAYLSGDLTGDGVVDRADFRQFKGLWEAANPGMSFAAMVAAPEPTSIALLALGLLAAPCAARRRGAAVVALVLGLSLSATSAQAVTLFADTFDRADSRNIDAELTGVANNTGTTLGVGGVYSQPFVDPANDPGPQDGDAVNGGGTQILGGQLQLAVGAGTSNAYVNHNFVNNQILADGGFRVTLGVLGYGGGTRGQGGGFAIGMSQARADSAGDAAGGDDVMMTAAFNDLGFIGNTLPAPENVVSDFWVAIRGNNSLAWGGGNGPIYGAAEGALAAKTGVVSATFAPTGFNAGDAVAYEVFVDDVSMGYGAFQWSEDQSNYIGIDGRDGGAVIFDNFAVETVTDAAINPLRLQVDTATGSVSIAGGDVANELDYYEIRSATGGLVAGAFTGLAGAAGFPAGDGSGNGWEQGGVQTSGLLNESYLQASSTVSAGAAATSLGAVYDTTADSRDLQFFYDLPDGSTVPGFVEYLSLTSLPDFNGDGTVDAADYTVWRDNEGTIGGAAFADGDANGDGNVTAADYSIWKANYGATVLVAPSGTVSAPEPSAVLLTFGLLPLLRRRRNGLSK</sequence>
<dbReference type="InterPro" id="IPR036439">
    <property type="entry name" value="Dockerin_dom_sf"/>
</dbReference>